<accession>A0AA95KIG4</accession>
<organism evidence="2">
    <name type="scientific">Candidatus Thiocaldithrix dubininis</name>
    <dbReference type="NCBI Taxonomy" id="3080823"/>
    <lineage>
        <taxon>Bacteria</taxon>
        <taxon>Pseudomonadati</taxon>
        <taxon>Pseudomonadota</taxon>
        <taxon>Gammaproteobacteria</taxon>
        <taxon>Thiotrichales</taxon>
        <taxon>Thiotrichaceae</taxon>
        <taxon>Candidatus Thiocaldithrix</taxon>
    </lineage>
</organism>
<keyword evidence="1" id="KW-1133">Transmembrane helix</keyword>
<evidence type="ECO:0000256" key="1">
    <source>
        <dbReference type="SAM" id="Phobius"/>
    </source>
</evidence>
<dbReference type="AlphaFoldDB" id="A0AA95KIG4"/>
<keyword evidence="1" id="KW-0472">Membrane</keyword>
<dbReference type="Proteomes" id="UP001300672">
    <property type="component" value="Chromosome"/>
</dbReference>
<protein>
    <submittedName>
        <fullName evidence="2">Uncharacterized protein</fullName>
    </submittedName>
</protein>
<feature type="transmembrane region" description="Helical" evidence="1">
    <location>
        <begin position="69"/>
        <end position="92"/>
    </location>
</feature>
<dbReference type="KEGG" id="tdu:QJT80_01090"/>
<reference evidence="2" key="2">
    <citation type="submission" date="2023-04" db="EMBL/GenBank/DDBJ databases">
        <authorList>
            <person name="Beletskiy A.V."/>
            <person name="Mardanov A.V."/>
            <person name="Ravin N.V."/>
        </authorList>
    </citation>
    <scope>NUCLEOTIDE SEQUENCE</scope>
    <source>
        <strain evidence="2">GKL-01</strain>
    </source>
</reference>
<evidence type="ECO:0000313" key="2">
    <source>
        <dbReference type="EMBL" id="WGZ91080.1"/>
    </source>
</evidence>
<feature type="transmembrane region" description="Helical" evidence="1">
    <location>
        <begin position="37"/>
        <end position="63"/>
    </location>
</feature>
<proteinExistence type="predicted"/>
<keyword evidence="1" id="KW-0812">Transmembrane</keyword>
<reference evidence="2" key="1">
    <citation type="journal article" date="2023" name="Int. J. Mol. Sci.">
        <title>Metagenomics Revealed a New Genus 'Candidatus Thiocaldithrix dubininis' gen. nov., sp. nov. and a New Species 'Candidatus Thiothrix putei' sp. nov. in the Family Thiotrichaceae, Some Members of Which Have Traits of Both Na+- and H+-Motive Energetics.</title>
        <authorList>
            <person name="Ravin N.V."/>
            <person name="Muntyan M.S."/>
            <person name="Smolyakov D.D."/>
            <person name="Rudenko T.S."/>
            <person name="Beletsky A.V."/>
            <person name="Mardanov A.V."/>
            <person name="Grabovich M.Y."/>
        </authorList>
    </citation>
    <scope>NUCLEOTIDE SEQUENCE</scope>
    <source>
        <strain evidence="2">GKL-01</strain>
    </source>
</reference>
<feature type="transmembrane region" description="Helical" evidence="1">
    <location>
        <begin position="6"/>
        <end position="30"/>
    </location>
</feature>
<dbReference type="EMBL" id="CP124755">
    <property type="protein sequence ID" value="WGZ91080.1"/>
    <property type="molecule type" value="Genomic_DNA"/>
</dbReference>
<sequence>MWLLWLNTLISIVGVILGIFLASGSVISIANMQVSWAWLLLVAAFAVPVMFGISGIGAWLAYGFGALPWINYLIALPWVYLALFIAAMLLTFKLLA</sequence>
<gene>
    <name evidence="2" type="ORF">QJT80_01090</name>
</gene>
<name>A0AA95KIG4_9GAMM</name>